<evidence type="ECO:0000259" key="1">
    <source>
        <dbReference type="Pfam" id="PF13966"/>
    </source>
</evidence>
<dbReference type="Pfam" id="PF13966">
    <property type="entry name" value="zf-RVT"/>
    <property type="match status" value="1"/>
</dbReference>
<evidence type="ECO:0000313" key="3">
    <source>
        <dbReference type="Proteomes" id="UP000242715"/>
    </source>
</evidence>
<dbReference type="EMBL" id="DF973965">
    <property type="protein sequence ID" value="GAU43317.1"/>
    <property type="molecule type" value="Genomic_DNA"/>
</dbReference>
<evidence type="ECO:0000313" key="2">
    <source>
        <dbReference type="EMBL" id="GAU43317.1"/>
    </source>
</evidence>
<accession>A0A2Z6PGD7</accession>
<proteinExistence type="predicted"/>
<protein>
    <recommendedName>
        <fullName evidence="1">Reverse transcriptase zinc-binding domain-containing protein</fullName>
    </recommendedName>
</protein>
<dbReference type="AlphaFoldDB" id="A0A2Z6PGD7"/>
<organism evidence="2 3">
    <name type="scientific">Trifolium subterraneum</name>
    <name type="common">Subterranean clover</name>
    <dbReference type="NCBI Taxonomy" id="3900"/>
    <lineage>
        <taxon>Eukaryota</taxon>
        <taxon>Viridiplantae</taxon>
        <taxon>Streptophyta</taxon>
        <taxon>Embryophyta</taxon>
        <taxon>Tracheophyta</taxon>
        <taxon>Spermatophyta</taxon>
        <taxon>Magnoliopsida</taxon>
        <taxon>eudicotyledons</taxon>
        <taxon>Gunneridae</taxon>
        <taxon>Pentapetalae</taxon>
        <taxon>rosids</taxon>
        <taxon>fabids</taxon>
        <taxon>Fabales</taxon>
        <taxon>Fabaceae</taxon>
        <taxon>Papilionoideae</taxon>
        <taxon>50 kb inversion clade</taxon>
        <taxon>NPAAA clade</taxon>
        <taxon>Hologalegina</taxon>
        <taxon>IRL clade</taxon>
        <taxon>Trifolieae</taxon>
        <taxon>Trifolium</taxon>
    </lineage>
</organism>
<name>A0A2Z6PGD7_TRISU</name>
<feature type="domain" description="Reverse transcriptase zinc-binding" evidence="1">
    <location>
        <begin position="43"/>
        <end position="112"/>
    </location>
</feature>
<reference evidence="3" key="1">
    <citation type="journal article" date="2017" name="Front. Plant Sci.">
        <title>Climate Clever Clovers: New Paradigm to Reduce the Environmental Footprint of Ruminants by Breeding Low Methanogenic Forages Utilizing Haplotype Variation.</title>
        <authorList>
            <person name="Kaur P."/>
            <person name="Appels R."/>
            <person name="Bayer P.E."/>
            <person name="Keeble-Gagnere G."/>
            <person name="Wang J."/>
            <person name="Hirakawa H."/>
            <person name="Shirasawa K."/>
            <person name="Vercoe P."/>
            <person name="Stefanova K."/>
            <person name="Durmic Z."/>
            <person name="Nichols P."/>
            <person name="Revell C."/>
            <person name="Isobe S.N."/>
            <person name="Edwards D."/>
            <person name="Erskine W."/>
        </authorList>
    </citation>
    <scope>NUCLEOTIDE SEQUENCE [LARGE SCALE GENOMIC DNA]</scope>
    <source>
        <strain evidence="3">cv. Daliak</strain>
    </source>
</reference>
<gene>
    <name evidence="2" type="ORF">TSUD_390160</name>
</gene>
<dbReference type="OrthoDB" id="1436790at2759"/>
<dbReference type="Proteomes" id="UP000242715">
    <property type="component" value="Unassembled WGS sequence"/>
</dbReference>
<dbReference type="InterPro" id="IPR026960">
    <property type="entry name" value="RVT-Znf"/>
</dbReference>
<keyword evidence="3" id="KW-1185">Reference proteome</keyword>
<sequence>MNAGADYQAKLGARNNETLSVIVSSTCWFKYTLADARVVPLDAATNLIWHSQVPLKVSIFAWRLPRDRLPIKANPTFRDILPVGDLHCVSGCGAVESAQHVFLSCSTFGSLWSHVSSWVGSSLVTVQALSDHFVQFTSSAGGTRARCSFMQLI</sequence>